<feature type="signal peptide" evidence="1">
    <location>
        <begin position="1"/>
        <end position="35"/>
    </location>
</feature>
<protein>
    <submittedName>
        <fullName evidence="3">Glucan endo-1,3-beta-D-glucosidase</fullName>
    </submittedName>
</protein>
<dbReference type="PANTHER" id="PTHR10963">
    <property type="entry name" value="GLYCOSYL HYDROLASE-RELATED"/>
    <property type="match status" value="1"/>
</dbReference>
<comment type="caution">
    <text evidence="3">The sequence shown here is derived from an EMBL/GenBank/DDBJ whole genome shotgun (WGS) entry which is preliminary data.</text>
</comment>
<dbReference type="GO" id="GO:0004553">
    <property type="term" value="F:hydrolase activity, hydrolyzing O-glycosyl compounds"/>
    <property type="evidence" value="ECO:0007669"/>
    <property type="project" value="InterPro"/>
</dbReference>
<dbReference type="InterPro" id="IPR050546">
    <property type="entry name" value="Glycosyl_Hydrlase_16"/>
</dbReference>
<dbReference type="Proteomes" id="UP000239899">
    <property type="component" value="Unassembled WGS sequence"/>
</dbReference>
<dbReference type="CDD" id="cd08023">
    <property type="entry name" value="GH16_laminarinase_like"/>
    <property type="match status" value="2"/>
</dbReference>
<dbReference type="Pfam" id="PF00722">
    <property type="entry name" value="Glyco_hydro_16"/>
    <property type="match status" value="1"/>
</dbReference>
<feature type="domain" description="GH16" evidence="2">
    <location>
        <begin position="324"/>
        <end position="648"/>
    </location>
</feature>
<evidence type="ECO:0000313" key="4">
    <source>
        <dbReference type="Proteomes" id="UP000239899"/>
    </source>
</evidence>
<dbReference type="PROSITE" id="PS51762">
    <property type="entry name" value="GH16_2"/>
    <property type="match status" value="2"/>
</dbReference>
<feature type="chain" id="PRO_5015186192" evidence="1">
    <location>
        <begin position="36"/>
        <end position="682"/>
    </location>
</feature>
<reference evidence="3 4" key="1">
    <citation type="journal article" date="2018" name="Plant J.">
        <title>Genome sequences of Chlorella sorokiniana UTEX 1602 and Micractinium conductrix SAG 241.80: implications to maltose excretion by a green alga.</title>
        <authorList>
            <person name="Arriola M.B."/>
            <person name="Velmurugan N."/>
            <person name="Zhang Y."/>
            <person name="Plunkett M.H."/>
            <person name="Hondzo H."/>
            <person name="Barney B.M."/>
        </authorList>
    </citation>
    <scope>NUCLEOTIDE SEQUENCE [LARGE SCALE GENOMIC DNA]</scope>
    <source>
        <strain evidence="4">UTEX 1602</strain>
    </source>
</reference>
<proteinExistence type="predicted"/>
<dbReference type="Gene3D" id="2.60.120.200">
    <property type="match status" value="2"/>
</dbReference>
<keyword evidence="4" id="KW-1185">Reference proteome</keyword>
<dbReference type="GO" id="GO:0005975">
    <property type="term" value="P:carbohydrate metabolic process"/>
    <property type="evidence" value="ECO:0007669"/>
    <property type="project" value="InterPro"/>
</dbReference>
<dbReference type="PANTHER" id="PTHR10963:SF60">
    <property type="entry name" value="GRAM-NEGATIVE BACTERIA-BINDING PROTEIN 1-RELATED"/>
    <property type="match status" value="1"/>
</dbReference>
<feature type="domain" description="GH16" evidence="2">
    <location>
        <begin position="31"/>
        <end position="312"/>
    </location>
</feature>
<evidence type="ECO:0000256" key="1">
    <source>
        <dbReference type="SAM" id="SignalP"/>
    </source>
</evidence>
<evidence type="ECO:0000313" key="3">
    <source>
        <dbReference type="EMBL" id="PRW33636.1"/>
    </source>
</evidence>
<dbReference type="InterPro" id="IPR013320">
    <property type="entry name" value="ConA-like_dom_sf"/>
</dbReference>
<keyword evidence="1" id="KW-0732">Signal</keyword>
<organism evidence="3 4">
    <name type="scientific">Chlorella sorokiniana</name>
    <name type="common">Freshwater green alga</name>
    <dbReference type="NCBI Taxonomy" id="3076"/>
    <lineage>
        <taxon>Eukaryota</taxon>
        <taxon>Viridiplantae</taxon>
        <taxon>Chlorophyta</taxon>
        <taxon>core chlorophytes</taxon>
        <taxon>Trebouxiophyceae</taxon>
        <taxon>Chlorellales</taxon>
        <taxon>Chlorellaceae</taxon>
        <taxon>Chlorella clade</taxon>
        <taxon>Chlorella</taxon>
    </lineage>
</organism>
<evidence type="ECO:0000259" key="2">
    <source>
        <dbReference type="PROSITE" id="PS51762"/>
    </source>
</evidence>
<dbReference type="AlphaFoldDB" id="A0A2P6TH95"/>
<dbReference type="OrthoDB" id="1938337at2759"/>
<sequence>MTLHLPPARGSCRGPLWRFLLLALALLAQLARVQAVPQFELLFEDTFGGGKLNATKWSQITGDGSKLGAKGWLDGEKQVYHQNNSYTSSQGNLVLKASKYSNLILSGRVYTKQSWAPSNSNGKINTIKIEARYKAPPGDGLRARIFLLPAFGQTKSCVGCGALGAWPASGEVDLLDVSNNMADVKGGAHFGGVKPNNRYVGPTTHYSGVNNKADGWHTVALEWTPLYMIWYLDGQAKYRLVSGWGTQAGWFSATAAAGVNAPFDRPFFLGIALSAGGLAAGDHNVTQLQKTVGSAGKQLLVDYVRVWGKKLPGGFPMALPMRPSTAAAAVAPAAVSQPVFDETDWDVVWSDEFDGARLDTTKWQAQLGDGASPVNWGTGKGWGNKEESVYTADAANLALVKHKADPALGDPSAPGGDGFLKITARAVGGNITSARVRSVLGTASFQPTEAQPVIRIAARVKLPAGEGLWGMLWMLPSGATCSATTSGCGKYGGWPASGEVDIMSSINDMSTVQGNQHYGGRYPTDVHVESNVQNPRGKSFAGEWHTFALEWSLDGSMVWKLDDDTTKGTIYFFARSGEGSPLGWYTTGNGDTIMGGDAPFSAQGFHLIANLAVGGVHSFADRATCLATLKTEKSMAVDWVRVYAKKIPACTPAAATGLLPAGSKCRTGTDFVKTSEAQAGSA</sequence>
<dbReference type="InterPro" id="IPR000757">
    <property type="entry name" value="Beta-glucanase-like"/>
</dbReference>
<dbReference type="EMBL" id="LHPG02000016">
    <property type="protein sequence ID" value="PRW33636.1"/>
    <property type="molecule type" value="Genomic_DNA"/>
</dbReference>
<name>A0A2P6TH95_CHLSO</name>
<gene>
    <name evidence="3" type="ORF">C2E21_7541</name>
</gene>
<dbReference type="SUPFAM" id="SSF49899">
    <property type="entry name" value="Concanavalin A-like lectins/glucanases"/>
    <property type="match status" value="2"/>
</dbReference>
<accession>A0A2P6TH95</accession>